<proteinExistence type="predicted"/>
<keyword evidence="2" id="KW-1185">Reference proteome</keyword>
<dbReference type="EMBL" id="ABCA03000050">
    <property type="protein sequence ID" value="EDS00271.1"/>
    <property type="molecule type" value="Genomic_DNA"/>
</dbReference>
<protein>
    <submittedName>
        <fullName evidence="1">Uncharacterized protein</fullName>
    </submittedName>
</protein>
<sequence length="98" mass="11767">MFEKISFPEHEYESIQNYLNKLGYCYTTRVYKEVGKYKVGGFYTAPWGDVLKIDEVKTYRKVSERPFYDEMSNDEKAEIRRYSENIGLPYEFIKFSKA</sequence>
<dbReference type="AlphaFoldDB" id="B0MPZ3"/>
<reference evidence="1" key="1">
    <citation type="submission" date="2007-10" db="EMBL/GenBank/DDBJ databases">
        <authorList>
            <person name="Fulton L."/>
            <person name="Clifton S."/>
            <person name="Fulton B."/>
            <person name="Xu J."/>
            <person name="Minx P."/>
            <person name="Pepin K.H."/>
            <person name="Johnson M."/>
            <person name="Thiruvilangam P."/>
            <person name="Bhonagiri V."/>
            <person name="Nash W.E."/>
            <person name="Mardis E.R."/>
            <person name="Wilson R.K."/>
        </authorList>
    </citation>
    <scope>NUCLEOTIDE SEQUENCE [LARGE SCALE GENOMIC DNA]</scope>
    <source>
        <strain evidence="1">DSM 15702</strain>
    </source>
</reference>
<reference evidence="1" key="2">
    <citation type="submission" date="2014-06" db="EMBL/GenBank/DDBJ databases">
        <title>Draft genome sequence of Eubacterium siraeum (DSM 15702).</title>
        <authorList>
            <person name="Sudarsanam P."/>
            <person name="Ley R."/>
            <person name="Guruge J."/>
            <person name="Turnbaugh P.J."/>
            <person name="Mahowald M."/>
            <person name="Liep D."/>
            <person name="Gordon J."/>
        </authorList>
    </citation>
    <scope>NUCLEOTIDE SEQUENCE</scope>
    <source>
        <strain evidence="1">DSM 15702</strain>
    </source>
</reference>
<comment type="caution">
    <text evidence="1">The sequence shown here is derived from an EMBL/GenBank/DDBJ whole genome shotgun (WGS) entry which is preliminary data.</text>
</comment>
<dbReference type="Proteomes" id="UP000005326">
    <property type="component" value="Unassembled WGS sequence"/>
</dbReference>
<organism evidence="1 2">
    <name type="scientific">[Eubacterium] siraeum DSM 15702</name>
    <dbReference type="NCBI Taxonomy" id="428128"/>
    <lineage>
        <taxon>Bacteria</taxon>
        <taxon>Bacillati</taxon>
        <taxon>Bacillota</taxon>
        <taxon>Clostridia</taxon>
        <taxon>Eubacteriales</taxon>
        <taxon>Oscillospiraceae</taxon>
        <taxon>Oscillospiraceae incertae sedis</taxon>
    </lineage>
</organism>
<evidence type="ECO:0000313" key="1">
    <source>
        <dbReference type="EMBL" id="EDS00271.1"/>
    </source>
</evidence>
<accession>B0MPZ3</accession>
<name>B0MPZ3_9FIRM</name>
<evidence type="ECO:0000313" key="2">
    <source>
        <dbReference type="Proteomes" id="UP000005326"/>
    </source>
</evidence>
<gene>
    <name evidence="1" type="ORF">EUBSIR_01947</name>
</gene>